<keyword evidence="8 9" id="KW-0472">Membrane</keyword>
<dbReference type="PANTHER" id="PTHR16228:SF7">
    <property type="entry name" value="SLC41A_MGTE INTEGRAL MEMBRANE DOMAIN-CONTAINING PROTEIN"/>
    <property type="match status" value="1"/>
</dbReference>
<feature type="transmembrane region" description="Helical" evidence="9">
    <location>
        <begin position="409"/>
        <end position="428"/>
    </location>
</feature>
<feature type="domain" description="SLC41A/MgtE integral membrane" evidence="10">
    <location>
        <begin position="141"/>
        <end position="274"/>
    </location>
</feature>
<keyword evidence="4 9" id="KW-0812">Transmembrane</keyword>
<evidence type="ECO:0000256" key="7">
    <source>
        <dbReference type="ARBA" id="ARBA00023065"/>
    </source>
</evidence>
<dbReference type="GO" id="GO:0005886">
    <property type="term" value="C:plasma membrane"/>
    <property type="evidence" value="ECO:0007669"/>
    <property type="project" value="TreeGrafter"/>
</dbReference>
<comment type="caution">
    <text evidence="11">The sequence shown here is derived from an EMBL/GenBank/DDBJ whole genome shotgun (WGS) entry which is preliminary data.</text>
</comment>
<dbReference type="Proteomes" id="UP000827092">
    <property type="component" value="Unassembled WGS sequence"/>
</dbReference>
<evidence type="ECO:0000259" key="10">
    <source>
        <dbReference type="Pfam" id="PF01769"/>
    </source>
</evidence>
<comment type="similarity">
    <text evidence="2">Belongs to the SLC41A transporter family.</text>
</comment>
<dbReference type="SUPFAM" id="SSF161093">
    <property type="entry name" value="MgtE membrane domain-like"/>
    <property type="match status" value="2"/>
</dbReference>
<name>A0AAV6UQP2_9ARAC</name>
<feature type="transmembrane region" description="Helical" evidence="9">
    <location>
        <begin position="179"/>
        <end position="205"/>
    </location>
</feature>
<feature type="transmembrane region" description="Helical" evidence="9">
    <location>
        <begin position="255"/>
        <end position="275"/>
    </location>
</feature>
<proteinExistence type="inferred from homology"/>
<organism evidence="11 12">
    <name type="scientific">Oedothorax gibbosus</name>
    <dbReference type="NCBI Taxonomy" id="931172"/>
    <lineage>
        <taxon>Eukaryota</taxon>
        <taxon>Metazoa</taxon>
        <taxon>Ecdysozoa</taxon>
        <taxon>Arthropoda</taxon>
        <taxon>Chelicerata</taxon>
        <taxon>Arachnida</taxon>
        <taxon>Araneae</taxon>
        <taxon>Araneomorphae</taxon>
        <taxon>Entelegynae</taxon>
        <taxon>Araneoidea</taxon>
        <taxon>Linyphiidae</taxon>
        <taxon>Erigoninae</taxon>
        <taxon>Oedothorax</taxon>
    </lineage>
</organism>
<feature type="transmembrane region" description="Helical" evidence="9">
    <location>
        <begin position="477"/>
        <end position="499"/>
    </location>
</feature>
<keyword evidence="6 9" id="KW-1133">Transmembrane helix</keyword>
<dbReference type="PANTHER" id="PTHR16228">
    <property type="entry name" value="DIVALENT CATION TRANSPORTER SOLUTE CARRIER FAMILY 41"/>
    <property type="match status" value="1"/>
</dbReference>
<dbReference type="GO" id="GO:0008324">
    <property type="term" value="F:monoatomic cation transmembrane transporter activity"/>
    <property type="evidence" value="ECO:0007669"/>
    <property type="project" value="InterPro"/>
</dbReference>
<keyword evidence="7" id="KW-0406">Ion transport</keyword>
<dbReference type="EMBL" id="JAFNEN010000297">
    <property type="protein sequence ID" value="KAG8186550.1"/>
    <property type="molecule type" value="Genomic_DNA"/>
</dbReference>
<dbReference type="FunFam" id="1.10.357.20:FF:000001">
    <property type="entry name" value="Solute carrier family 41 member 2"/>
    <property type="match status" value="1"/>
</dbReference>
<feature type="transmembrane region" description="Helical" evidence="9">
    <location>
        <begin position="440"/>
        <end position="465"/>
    </location>
</feature>
<dbReference type="AlphaFoldDB" id="A0AAV6UQP2"/>
<keyword evidence="12" id="KW-1185">Reference proteome</keyword>
<reference evidence="11 12" key="1">
    <citation type="journal article" date="2022" name="Nat. Ecol. Evol.">
        <title>A masculinizing supergene underlies an exaggerated male reproductive morph in a spider.</title>
        <authorList>
            <person name="Hendrickx F."/>
            <person name="De Corte Z."/>
            <person name="Sonet G."/>
            <person name="Van Belleghem S.M."/>
            <person name="Kostlbacher S."/>
            <person name="Vangestel C."/>
        </authorList>
    </citation>
    <scope>NUCLEOTIDE SEQUENCE [LARGE SCALE GENOMIC DNA]</scope>
    <source>
        <strain evidence="11">W744_W776</strain>
    </source>
</reference>
<dbReference type="InterPro" id="IPR006667">
    <property type="entry name" value="SLC41_membr_dom"/>
</dbReference>
<keyword evidence="3" id="KW-0813">Transport</keyword>
<dbReference type="InterPro" id="IPR036739">
    <property type="entry name" value="SLC41_membr_dom_sf"/>
</dbReference>
<feature type="transmembrane region" description="Helical" evidence="9">
    <location>
        <begin position="319"/>
        <end position="339"/>
    </location>
</feature>
<evidence type="ECO:0000256" key="4">
    <source>
        <dbReference type="ARBA" id="ARBA00022692"/>
    </source>
</evidence>
<feature type="transmembrane region" description="Helical" evidence="9">
    <location>
        <begin position="217"/>
        <end position="243"/>
    </location>
</feature>
<evidence type="ECO:0000256" key="3">
    <source>
        <dbReference type="ARBA" id="ARBA00022448"/>
    </source>
</evidence>
<evidence type="ECO:0000256" key="8">
    <source>
        <dbReference type="ARBA" id="ARBA00023136"/>
    </source>
</evidence>
<dbReference type="Pfam" id="PF01769">
    <property type="entry name" value="MgtE"/>
    <property type="match status" value="2"/>
</dbReference>
<gene>
    <name evidence="11" type="ORF">JTE90_020853</name>
</gene>
<evidence type="ECO:0000256" key="2">
    <source>
        <dbReference type="ARBA" id="ARBA00009749"/>
    </source>
</evidence>
<evidence type="ECO:0000313" key="12">
    <source>
        <dbReference type="Proteomes" id="UP000827092"/>
    </source>
</evidence>
<evidence type="ECO:0000256" key="6">
    <source>
        <dbReference type="ARBA" id="ARBA00022989"/>
    </source>
</evidence>
<dbReference type="InterPro" id="IPR045349">
    <property type="entry name" value="SLC41A1-3"/>
</dbReference>
<feature type="domain" description="SLC41A/MgtE integral membrane" evidence="10">
    <location>
        <begin position="353"/>
        <end position="494"/>
    </location>
</feature>
<keyword evidence="5" id="KW-0460">Magnesium</keyword>
<feature type="transmembrane region" description="Helical" evidence="9">
    <location>
        <begin position="287"/>
        <end position="307"/>
    </location>
</feature>
<feature type="transmembrane region" description="Helical" evidence="9">
    <location>
        <begin position="505"/>
        <end position="526"/>
    </location>
</feature>
<evidence type="ECO:0000256" key="1">
    <source>
        <dbReference type="ARBA" id="ARBA00004141"/>
    </source>
</evidence>
<feature type="transmembrane region" description="Helical" evidence="9">
    <location>
        <begin position="538"/>
        <end position="560"/>
    </location>
</feature>
<protein>
    <recommendedName>
        <fullName evidence="10">SLC41A/MgtE integral membrane domain-containing protein</fullName>
    </recommendedName>
</protein>
<comment type="subcellular location">
    <subcellularLocation>
        <location evidence="1">Membrane</location>
        <topology evidence="1">Multi-pass membrane protein</topology>
    </subcellularLocation>
</comment>
<evidence type="ECO:0000256" key="9">
    <source>
        <dbReference type="SAM" id="Phobius"/>
    </source>
</evidence>
<sequence length="564" mass="61031">MAGEIVDTNQQEGTEKRCELVRQFSAPGHQEVVVPLPLTAPGNLQCPLEFWIQSETTPLLAKGPLPPKGDCVIPGSNLLPIEDPNNKDGDEDKVESVCSITCQVFIPFMIAGFGTVAAGLLLDSVQNWSVFQEVPEMFVLVPALLGLKGNLEMTLASRISTLANLGSIDTPKEQWRMAMGNVCLLQCQSLVLGLIASVFASAVGWAREGELNFHNVLLLSSSSLVTASVASLVLGSITIFVVVFSRKLNINPDNVAAPIAASLGDVVTLALLSYISKFIFVRSGQYVWVEASVLIALICLIPLWAILSYRNIYTRHVLYAGWIPVISAVVISSGGGYILNFAVSRFNEIAACQPVINGVGGNLVAVQACRISTYLHQKAKPSILEPNELCVSPFVAWMGKNVHARTCRILVLIAIPGHLVFITCVHFLKSTYTPLTVDFYVFYLVAALLQVAILLYMAHCFVHWLWKWGLDPDDAAIPYLTALGDLLGTGFLLVAFLAMDAVVNFYVFYLVAGPALHGALLRVLAVEVGPGPRRRGQAIPYLTAFGYLLGTGFLLVAFLARDAV</sequence>
<accession>A0AAV6UQP2</accession>
<evidence type="ECO:0000256" key="5">
    <source>
        <dbReference type="ARBA" id="ARBA00022842"/>
    </source>
</evidence>
<evidence type="ECO:0000313" key="11">
    <source>
        <dbReference type="EMBL" id="KAG8186550.1"/>
    </source>
</evidence>
<dbReference type="Gene3D" id="1.10.357.20">
    <property type="entry name" value="SLC41 divalent cation transporters, integral membrane domain"/>
    <property type="match status" value="2"/>
</dbReference>